<sequence>MAGKVRCIMEGKKVENNKVYNRNGGAQRNIKYPTKCRPKDISNTRLKDHREKRKSKKLKPIVNNTPTTVHFTSADIGTQSSFV</sequence>
<comment type="caution">
    <text evidence="2">The sequence shown here is derived from an EMBL/GenBank/DDBJ whole genome shotgun (WGS) entry which is preliminary data.</text>
</comment>
<gene>
    <name evidence="2" type="ORF">IEQ34_011136</name>
</gene>
<dbReference type="AlphaFoldDB" id="A0AAV7GXT9"/>
<dbReference type="Proteomes" id="UP000775213">
    <property type="component" value="Unassembled WGS sequence"/>
</dbReference>
<evidence type="ECO:0000256" key="1">
    <source>
        <dbReference type="SAM" id="MobiDB-lite"/>
    </source>
</evidence>
<reference evidence="2 3" key="1">
    <citation type="journal article" date="2021" name="Hortic Res">
        <title>Chromosome-scale assembly of the Dendrobium chrysotoxum genome enhances the understanding of orchid evolution.</title>
        <authorList>
            <person name="Zhang Y."/>
            <person name="Zhang G.Q."/>
            <person name="Zhang D."/>
            <person name="Liu X.D."/>
            <person name="Xu X.Y."/>
            <person name="Sun W.H."/>
            <person name="Yu X."/>
            <person name="Zhu X."/>
            <person name="Wang Z.W."/>
            <person name="Zhao X."/>
            <person name="Zhong W.Y."/>
            <person name="Chen H."/>
            <person name="Yin W.L."/>
            <person name="Huang T."/>
            <person name="Niu S.C."/>
            <person name="Liu Z.J."/>
        </authorList>
    </citation>
    <scope>NUCLEOTIDE SEQUENCE [LARGE SCALE GENOMIC DNA]</scope>
    <source>
        <strain evidence="2">Lindl</strain>
    </source>
</reference>
<feature type="compositionally biased region" description="Basic residues" evidence="1">
    <location>
        <begin position="50"/>
        <end position="59"/>
    </location>
</feature>
<evidence type="ECO:0000313" key="3">
    <source>
        <dbReference type="Proteomes" id="UP000775213"/>
    </source>
</evidence>
<organism evidence="2 3">
    <name type="scientific">Dendrobium chrysotoxum</name>
    <name type="common">Orchid</name>
    <dbReference type="NCBI Taxonomy" id="161865"/>
    <lineage>
        <taxon>Eukaryota</taxon>
        <taxon>Viridiplantae</taxon>
        <taxon>Streptophyta</taxon>
        <taxon>Embryophyta</taxon>
        <taxon>Tracheophyta</taxon>
        <taxon>Spermatophyta</taxon>
        <taxon>Magnoliopsida</taxon>
        <taxon>Liliopsida</taxon>
        <taxon>Asparagales</taxon>
        <taxon>Orchidaceae</taxon>
        <taxon>Epidendroideae</taxon>
        <taxon>Malaxideae</taxon>
        <taxon>Dendrobiinae</taxon>
        <taxon>Dendrobium</taxon>
    </lineage>
</organism>
<protein>
    <submittedName>
        <fullName evidence="2">Uncharacterized protein</fullName>
    </submittedName>
</protein>
<dbReference type="EMBL" id="JAGFBR010000010">
    <property type="protein sequence ID" value="KAH0460473.1"/>
    <property type="molecule type" value="Genomic_DNA"/>
</dbReference>
<proteinExistence type="predicted"/>
<keyword evidence="3" id="KW-1185">Reference proteome</keyword>
<evidence type="ECO:0000313" key="2">
    <source>
        <dbReference type="EMBL" id="KAH0460473.1"/>
    </source>
</evidence>
<name>A0AAV7GXT9_DENCH</name>
<accession>A0AAV7GXT9</accession>
<feature type="region of interest" description="Disordered" evidence="1">
    <location>
        <begin position="47"/>
        <end position="68"/>
    </location>
</feature>